<evidence type="ECO:0000313" key="11">
    <source>
        <dbReference type="Proteomes" id="UP000062398"/>
    </source>
</evidence>
<dbReference type="OrthoDB" id="4907at2157"/>
<dbReference type="PANTHER" id="PTHR10491">
    <property type="entry name" value="DTDP-4-DEHYDRORHAMNOSE REDUCTASE"/>
    <property type="match status" value="1"/>
</dbReference>
<dbReference type="OMA" id="IRTAWVY"/>
<proteinExistence type="predicted"/>
<dbReference type="PANTHER" id="PTHR10491:SF4">
    <property type="entry name" value="METHIONINE ADENOSYLTRANSFERASE 2 SUBUNIT BETA"/>
    <property type="match status" value="1"/>
</dbReference>
<dbReference type="CDD" id="cd05254">
    <property type="entry name" value="dTDP_HR_like_SDR_e"/>
    <property type="match status" value="1"/>
</dbReference>
<dbReference type="Proteomes" id="UP000062398">
    <property type="component" value="Chromosome"/>
</dbReference>
<dbReference type="InterPro" id="IPR005913">
    <property type="entry name" value="dTDP_dehydrorham_reduct"/>
</dbReference>
<dbReference type="Proteomes" id="UP000061362">
    <property type="component" value="Chromosome"/>
</dbReference>
<dbReference type="InterPro" id="IPR036291">
    <property type="entry name" value="NAD(P)-bd_dom_sf"/>
</dbReference>
<feature type="domain" description="RmlD-like substrate binding" evidence="1">
    <location>
        <begin position="1"/>
        <end position="281"/>
    </location>
</feature>
<dbReference type="InterPro" id="IPR029903">
    <property type="entry name" value="RmlD-like-bd"/>
</dbReference>
<dbReference type="Proteomes" id="UP000029084">
    <property type="component" value="Chromosome"/>
</dbReference>
<dbReference type="Pfam" id="PF04321">
    <property type="entry name" value="RmlD_sub_bind"/>
    <property type="match status" value="1"/>
</dbReference>
<keyword evidence="2" id="KW-0560">Oxidoreductase</keyword>
<accession>A0A088E7T6</accession>
<dbReference type="SUPFAM" id="SSF51735">
    <property type="entry name" value="NAD(P)-binding Rossmann-fold domains"/>
    <property type="match status" value="1"/>
</dbReference>
<dbReference type="EMBL" id="CP012174">
    <property type="protein sequence ID" value="AKV78767.1"/>
    <property type="molecule type" value="Genomic_DNA"/>
</dbReference>
<dbReference type="EC" id="1.1.1.133" evidence="2"/>
<dbReference type="Gene3D" id="3.40.50.720">
    <property type="entry name" value="NAD(P)-binding Rossmann-like Domain"/>
    <property type="match status" value="1"/>
</dbReference>
<evidence type="ECO:0000313" key="3">
    <source>
        <dbReference type="EMBL" id="AKV74276.1"/>
    </source>
</evidence>
<dbReference type="GeneID" id="91755752"/>
<evidence type="ECO:0000313" key="2">
    <source>
        <dbReference type="EMBL" id="AIM27400.1"/>
    </source>
</evidence>
<dbReference type="RefSeq" id="WP_012021202.1">
    <property type="nucleotide sequence ID" value="NZ_AP019770.1"/>
</dbReference>
<evidence type="ECO:0000313" key="12">
    <source>
        <dbReference type="Proteomes" id="UP000062475"/>
    </source>
</evidence>
<dbReference type="EMBL" id="CP008822">
    <property type="protein sequence ID" value="AIM27400.1"/>
    <property type="molecule type" value="Genomic_DNA"/>
</dbReference>
<gene>
    <name evidence="2" type="ORF">HA72_1255</name>
    <name evidence="3" type="ORF">MsedA_1274</name>
    <name evidence="4" type="ORF">MsedB_1276</name>
    <name evidence="5" type="ORF">MsedC_1274</name>
    <name evidence="6" type="ORF">MsedD_1275</name>
    <name evidence="7" type="ORF">MsedE_1278</name>
</gene>
<evidence type="ECO:0000313" key="13">
    <source>
        <dbReference type="Proteomes" id="UP000068832"/>
    </source>
</evidence>
<evidence type="ECO:0000313" key="10">
    <source>
        <dbReference type="Proteomes" id="UP000061362"/>
    </source>
</evidence>
<sequence>MRVVVTGAGGLLGKRIVQAFKDYEVVGVYHRSQPETSPFLVLDLSSLNLRPIEELSPDVIIHAAALTDVDKCEREPDLARLLNVDVTREIVKVSKRTNAFLVYISTDYVFDGTRGNYREEDETNPVNVYGLTKLEGEKLVRDVDSLVVRTSTPYGSNPASGKDNFALWLLKKLKAGERVNALVDQVTSPTLNTNFSLMLREAVDRRIKGVLHLAGRSQVSRYEFSLALARTFGLNETLINPAHFNEMKWFARRPMNSSLNVSKAMSLEHKPMSLQEALSELRREIEANDIVWK</sequence>
<dbReference type="NCBIfam" id="TIGR01214">
    <property type="entry name" value="rmlD"/>
    <property type="match status" value="1"/>
</dbReference>
<reference evidence="2 8" key="1">
    <citation type="journal article" date="2014" name="J. Bacteriol.">
        <title>Role of an Archaeal PitA Transporter in the Copper and Arsenic Resistance of Metallosphaera sedula, an Extreme Thermoacidophile.</title>
        <authorList>
            <person name="McCarthy S."/>
            <person name="Ai C."/>
            <person name="Wheaton G."/>
            <person name="Tevatia R."/>
            <person name="Eckrich V."/>
            <person name="Kelly R."/>
            <person name="Blum P."/>
        </authorList>
    </citation>
    <scope>NUCLEOTIDE SEQUENCE [LARGE SCALE GENOMIC DNA]</scope>
    <source>
        <strain evidence="2 8">CuR1</strain>
    </source>
</reference>
<dbReference type="EMBL" id="CP012172">
    <property type="protein sequence ID" value="AKV74276.1"/>
    <property type="molecule type" value="Genomic_DNA"/>
</dbReference>
<dbReference type="AlphaFoldDB" id="A0A088E7T6"/>
<dbReference type="Gene3D" id="3.90.25.10">
    <property type="entry name" value="UDP-galactose 4-epimerase, domain 1"/>
    <property type="match status" value="1"/>
</dbReference>
<evidence type="ECO:0000313" key="4">
    <source>
        <dbReference type="EMBL" id="AKV76515.1"/>
    </source>
</evidence>
<reference evidence="7 9" key="3">
    <citation type="submission" date="2015-07" db="EMBL/GenBank/DDBJ databases">
        <title>Physiological, transcriptional responses and genome re-sequencing of acid resistant extremely thermoacidophilic Metallosphaera sedula SARC-M1.</title>
        <authorList>
            <person name="Ai C."/>
            <person name="McCarthy S."/>
            <person name="Eckrich V."/>
            <person name="Rudrappa D."/>
            <person name="Qiu G."/>
            <person name="Blum P."/>
        </authorList>
    </citation>
    <scope>NUCLEOTIDE SEQUENCE [LARGE SCALE GENOMIC DNA]</scope>
    <source>
        <strain evidence="7 9">SARC-M1</strain>
    </source>
</reference>
<evidence type="ECO:0000313" key="6">
    <source>
        <dbReference type="EMBL" id="AKV81012.1"/>
    </source>
</evidence>
<evidence type="ECO:0000259" key="1">
    <source>
        <dbReference type="Pfam" id="PF04321"/>
    </source>
</evidence>
<dbReference type="EMBL" id="CP012176">
    <property type="protein sequence ID" value="AKV83253.1"/>
    <property type="molecule type" value="Genomic_DNA"/>
</dbReference>
<dbReference type="PATRIC" id="fig|43687.5.peg.1368"/>
<dbReference type="Proteomes" id="UP000056255">
    <property type="component" value="Chromosome"/>
</dbReference>
<dbReference type="EMBL" id="CP012175">
    <property type="protein sequence ID" value="AKV81012.1"/>
    <property type="molecule type" value="Genomic_DNA"/>
</dbReference>
<reference evidence="10 11" key="2">
    <citation type="journal article" date="2015" name="Genome Announc.">
        <title>Complete Genome Sequences of Evolved Arsenate-Resistant Metallosphaera sedula Strains.</title>
        <authorList>
            <person name="Ai C."/>
            <person name="McCarthy S."/>
            <person name="Schackwitz W."/>
            <person name="Martin J."/>
            <person name="Lipzen A."/>
            <person name="Blum P."/>
        </authorList>
    </citation>
    <scope>NUCLEOTIDE SEQUENCE [LARGE SCALE GENOMIC DNA]</scope>
    <source>
        <strain evidence="5 11">ARS120-1</strain>
        <strain evidence="6 10">ARS120-2</strain>
        <strain evidence="3 13">ARS50-1</strain>
        <strain evidence="4 12">ARS50-2</strain>
    </source>
</reference>
<name>A0A088E7T6_9CREN</name>
<evidence type="ECO:0000313" key="5">
    <source>
        <dbReference type="EMBL" id="AKV78767.1"/>
    </source>
</evidence>
<dbReference type="EMBL" id="CP012173">
    <property type="protein sequence ID" value="AKV76515.1"/>
    <property type="molecule type" value="Genomic_DNA"/>
</dbReference>
<dbReference type="Proteomes" id="UP000068832">
    <property type="component" value="Chromosome"/>
</dbReference>
<organism evidence="2 8">
    <name type="scientific">Metallosphaera sedula</name>
    <dbReference type="NCBI Taxonomy" id="43687"/>
    <lineage>
        <taxon>Archaea</taxon>
        <taxon>Thermoproteota</taxon>
        <taxon>Thermoprotei</taxon>
        <taxon>Sulfolobales</taxon>
        <taxon>Sulfolobaceae</taxon>
        <taxon>Metallosphaera</taxon>
    </lineage>
</organism>
<evidence type="ECO:0000313" key="8">
    <source>
        <dbReference type="Proteomes" id="UP000029084"/>
    </source>
</evidence>
<evidence type="ECO:0000313" key="9">
    <source>
        <dbReference type="Proteomes" id="UP000056255"/>
    </source>
</evidence>
<evidence type="ECO:0000313" key="7">
    <source>
        <dbReference type="EMBL" id="AKV83253.1"/>
    </source>
</evidence>
<protein>
    <submittedName>
        <fullName evidence="2">dTDP-4-dehydrorhamnose reductase</fullName>
        <ecNumber evidence="2">1.1.1.133</ecNumber>
    </submittedName>
</protein>
<dbReference type="GO" id="GO:0008831">
    <property type="term" value="F:dTDP-4-dehydrorhamnose reductase activity"/>
    <property type="evidence" value="ECO:0007669"/>
    <property type="project" value="UniProtKB-EC"/>
</dbReference>
<dbReference type="Proteomes" id="UP000062475">
    <property type="component" value="Chromosome"/>
</dbReference>